<organism evidence="2 3">
    <name type="scientific">Pseudomonas syringae pv. pisi str. 1704B</name>
    <dbReference type="NCBI Taxonomy" id="629263"/>
    <lineage>
        <taxon>Bacteria</taxon>
        <taxon>Pseudomonadati</taxon>
        <taxon>Pseudomonadota</taxon>
        <taxon>Gammaproteobacteria</taxon>
        <taxon>Pseudomonadales</taxon>
        <taxon>Pseudomonadaceae</taxon>
        <taxon>Pseudomonas</taxon>
        <taxon>Pseudomonas syringae</taxon>
    </lineage>
</organism>
<gene>
    <name evidence="2" type="ORF">PSYPI_34640</name>
</gene>
<dbReference type="Proteomes" id="UP000004986">
    <property type="component" value="Unassembled WGS sequence"/>
</dbReference>
<comment type="caution">
    <text evidence="2">The sequence shown here is derived from an EMBL/GenBank/DDBJ whole genome shotgun (WGS) entry which is preliminary data.</text>
</comment>
<reference evidence="2 3" key="1">
    <citation type="journal article" date="2011" name="PLoS Pathog.">
        <title>Dynamic evolution of pathogenicity revealed by sequencing and comparative genomics of 19 Pseudomonas syringae isolates.</title>
        <authorList>
            <person name="Baltrus D.A."/>
            <person name="Nishimura M.T."/>
            <person name="Romanchuk A."/>
            <person name="Chang J.H."/>
            <person name="Mukhtar M.S."/>
            <person name="Cherkis K."/>
            <person name="Roach J."/>
            <person name="Grant S.R."/>
            <person name="Jones C.D."/>
            <person name="Dangl J.L."/>
        </authorList>
    </citation>
    <scope>NUCLEOTIDE SEQUENCE [LARGE SCALE GENOMIC DNA]</scope>
    <source>
        <strain evidence="2 3">1704B</strain>
    </source>
</reference>
<sequence length="45" mass="5061">MSDEPMNELQDSAAPASAQQMNISSDRSMDGFRHQLITQLKRPIN</sequence>
<evidence type="ECO:0000313" key="2">
    <source>
        <dbReference type="EMBL" id="EGH47131.1"/>
    </source>
</evidence>
<dbReference type="HOGENOM" id="CLU_3204227_0_0_6"/>
<dbReference type="PATRIC" id="fig|629263.4.peg.5415"/>
<accession>F3GJ78</accession>
<feature type="compositionally biased region" description="Polar residues" evidence="1">
    <location>
        <begin position="17"/>
        <end position="26"/>
    </location>
</feature>
<proteinExistence type="predicted"/>
<dbReference type="BioCyc" id="PSYR629263:G11X0-6267-MONOMER"/>
<evidence type="ECO:0000313" key="3">
    <source>
        <dbReference type="Proteomes" id="UP000004986"/>
    </source>
</evidence>
<name>F3GJ78_PSESJ</name>
<keyword evidence="3" id="KW-1185">Reference proteome</keyword>
<dbReference type="AlphaFoldDB" id="F3GJ78"/>
<protein>
    <submittedName>
        <fullName evidence="2">Uncharacterized protein</fullName>
    </submittedName>
</protein>
<feature type="region of interest" description="Disordered" evidence="1">
    <location>
        <begin position="1"/>
        <end position="45"/>
    </location>
</feature>
<evidence type="ECO:0000256" key="1">
    <source>
        <dbReference type="SAM" id="MobiDB-lite"/>
    </source>
</evidence>
<dbReference type="EMBL" id="AEAI01002005">
    <property type="protein sequence ID" value="EGH47131.1"/>
    <property type="molecule type" value="Genomic_DNA"/>
</dbReference>